<evidence type="ECO:0000256" key="5">
    <source>
        <dbReference type="ARBA" id="ARBA00022676"/>
    </source>
</evidence>
<comment type="caution">
    <text evidence="14">The sequence shown here is derived from an EMBL/GenBank/DDBJ whole genome shotgun (WGS) entry which is preliminary data.</text>
</comment>
<evidence type="ECO:0000256" key="9">
    <source>
        <dbReference type="ARBA" id="ARBA00022989"/>
    </source>
</evidence>
<feature type="transmembrane region" description="Helical" evidence="12">
    <location>
        <begin position="279"/>
        <end position="297"/>
    </location>
</feature>
<evidence type="ECO:0000256" key="10">
    <source>
        <dbReference type="ARBA" id="ARBA00023136"/>
    </source>
</evidence>
<evidence type="ECO:0000256" key="6">
    <source>
        <dbReference type="ARBA" id="ARBA00022679"/>
    </source>
</evidence>
<protein>
    <recommendedName>
        <fullName evidence="12">Mannosyltransferase</fullName>
        <ecNumber evidence="12">2.4.1.-</ecNumber>
    </recommendedName>
</protein>
<reference evidence="14 15" key="1">
    <citation type="submission" date="2017-03" db="EMBL/GenBank/DDBJ databases">
        <title>Genomes of endolithic fungi from Antarctica.</title>
        <authorList>
            <person name="Coleine C."/>
            <person name="Masonjones S."/>
            <person name="Stajich J.E."/>
        </authorList>
    </citation>
    <scope>NUCLEOTIDE SEQUENCE [LARGE SCALE GENOMIC DNA]</scope>
    <source>
        <strain evidence="14 15">CCFEE 5184</strain>
    </source>
</reference>
<evidence type="ECO:0000313" key="15">
    <source>
        <dbReference type="Proteomes" id="UP000309340"/>
    </source>
</evidence>
<gene>
    <name evidence="14" type="ORF">B0A55_03173</name>
</gene>
<evidence type="ECO:0000256" key="8">
    <source>
        <dbReference type="ARBA" id="ARBA00022824"/>
    </source>
</evidence>
<sequence length="625" mass="70905">MHPSQPVFWHHTYTVFVALLVLRLANALSVQTYFQPDEYFQSLEPAWQVAFGPDSGACITWEWREYLRSSLHPMMFAAAYRGAAQLCNLLRVTTDTRAAVLLAAPKVLQGIIAAAGDFFTWALACKLFGPGDSASRATLAVTAFSPWQFHSSSRTFSNSLETTLTIAALSYWPWQWFLNEAQKGARQPKVKAPQSKADLDTKEMVQQFKKFLEQDNDDVNGSTAQTPASLAASSLGGLHLSLSLAAMACILRPTNTIIWAAVTICLLSRNSDFQKMATLASSAVLCGSSMLAVSIAMDRAYYHKWVFPPLRFLYFNVVQGVAGFYGRNRIDYYFTEGLPLLLTTALPFAGIGMWHSSRPGRDRPVFKGYVERQTRYLLAMAVVATVLAMTMISHKEVRFIYPLLPILHILAAKPLASFFESVPANKVKLGLLLLMLTINIYIAAYVAFVHQRGVLNVLHYLRHEQEARLPESTTYSAESSQYGANLTVGFLMPCHSTPWRSHLIYPEIKAWALTCEPPLDLSVEERRWYEDEADIFYNHPASWIDDNLKDRQSVMKAKQVALKPRQGDEVRRDWPEYLVFFEHLEPVMSAVLERTSYEECWRGLNTHWHDDWKRRGDVVVWCMRR</sequence>
<keyword evidence="10 12" id="KW-0472">Membrane</keyword>
<dbReference type="GO" id="GO:0000026">
    <property type="term" value="F:alpha-1,2-mannosyltransferase activity"/>
    <property type="evidence" value="ECO:0007669"/>
    <property type="project" value="TreeGrafter"/>
</dbReference>
<feature type="transmembrane region" description="Helical" evidence="12">
    <location>
        <begin position="338"/>
        <end position="356"/>
    </location>
</feature>
<comment type="similarity">
    <text evidence="3">Belongs to the glycosyltransferase 22 family. PIGB subfamily.</text>
</comment>
<keyword evidence="6" id="KW-0808">Transferase</keyword>
<evidence type="ECO:0000256" key="4">
    <source>
        <dbReference type="ARBA" id="ARBA00022502"/>
    </source>
</evidence>
<keyword evidence="8 12" id="KW-0256">Endoplasmic reticulum</keyword>
<comment type="pathway">
    <text evidence="2">Glycolipid biosynthesis; glycosylphosphatidylinositol-anchor biosynthesis.</text>
</comment>
<evidence type="ECO:0000313" key="14">
    <source>
        <dbReference type="EMBL" id="TKA75682.1"/>
    </source>
</evidence>
<keyword evidence="7 12" id="KW-0812">Transmembrane</keyword>
<evidence type="ECO:0000256" key="11">
    <source>
        <dbReference type="ARBA" id="ARBA00024708"/>
    </source>
</evidence>
<comment type="subcellular location">
    <subcellularLocation>
        <location evidence="1 12">Endoplasmic reticulum membrane</location>
        <topology evidence="1 12">Multi-pass membrane protein</topology>
    </subcellularLocation>
</comment>
<feature type="transmembrane region" description="Helical" evidence="12">
    <location>
        <begin position="244"/>
        <end position="267"/>
    </location>
</feature>
<evidence type="ECO:0000256" key="1">
    <source>
        <dbReference type="ARBA" id="ARBA00004477"/>
    </source>
</evidence>
<dbReference type="OrthoDB" id="416834at2759"/>
<dbReference type="PANTHER" id="PTHR22760:SF4">
    <property type="entry name" value="GPI MANNOSYLTRANSFERASE 3"/>
    <property type="match status" value="1"/>
</dbReference>
<evidence type="ECO:0000256" key="2">
    <source>
        <dbReference type="ARBA" id="ARBA00004687"/>
    </source>
</evidence>
<dbReference type="Pfam" id="PF03901">
    <property type="entry name" value="Glyco_transf_22"/>
    <property type="match status" value="1"/>
</dbReference>
<keyword evidence="13" id="KW-0732">Signal</keyword>
<dbReference type="InterPro" id="IPR005599">
    <property type="entry name" value="GPI_mannosylTrfase"/>
</dbReference>
<keyword evidence="4" id="KW-0337">GPI-anchor biosynthesis</keyword>
<feature type="chain" id="PRO_5020459674" description="Mannosyltransferase" evidence="13">
    <location>
        <begin position="28"/>
        <end position="625"/>
    </location>
</feature>
<dbReference type="Proteomes" id="UP000309340">
    <property type="component" value="Unassembled WGS sequence"/>
</dbReference>
<name>A0A4U0XFK8_9PEZI</name>
<organism evidence="14 15">
    <name type="scientific">Friedmanniomyces simplex</name>
    <dbReference type="NCBI Taxonomy" id="329884"/>
    <lineage>
        <taxon>Eukaryota</taxon>
        <taxon>Fungi</taxon>
        <taxon>Dikarya</taxon>
        <taxon>Ascomycota</taxon>
        <taxon>Pezizomycotina</taxon>
        <taxon>Dothideomycetes</taxon>
        <taxon>Dothideomycetidae</taxon>
        <taxon>Mycosphaerellales</taxon>
        <taxon>Teratosphaeriaceae</taxon>
        <taxon>Friedmanniomyces</taxon>
    </lineage>
</organism>
<comment type="function">
    <text evidence="11">Mannosyltransferase involved in glycosylphosphatidylinositol-anchor biosynthesis. Transfers the third mannose to Man2-GlcN-acyl-PI during GPI precursor assembly.</text>
</comment>
<keyword evidence="15" id="KW-1185">Reference proteome</keyword>
<accession>A0A4U0XFK8</accession>
<evidence type="ECO:0000256" key="13">
    <source>
        <dbReference type="SAM" id="SignalP"/>
    </source>
</evidence>
<dbReference type="GO" id="GO:0006506">
    <property type="term" value="P:GPI anchor biosynthetic process"/>
    <property type="evidence" value="ECO:0007669"/>
    <property type="project" value="UniProtKB-UniPathway"/>
</dbReference>
<proteinExistence type="inferred from homology"/>
<dbReference type="GO" id="GO:0005789">
    <property type="term" value="C:endoplasmic reticulum membrane"/>
    <property type="evidence" value="ECO:0007669"/>
    <property type="project" value="UniProtKB-SubCell"/>
</dbReference>
<feature type="signal peptide" evidence="13">
    <location>
        <begin position="1"/>
        <end position="27"/>
    </location>
</feature>
<dbReference type="EMBL" id="NAJQ01000185">
    <property type="protein sequence ID" value="TKA75682.1"/>
    <property type="molecule type" value="Genomic_DNA"/>
</dbReference>
<evidence type="ECO:0000256" key="7">
    <source>
        <dbReference type="ARBA" id="ARBA00022692"/>
    </source>
</evidence>
<feature type="transmembrane region" description="Helical" evidence="12">
    <location>
        <begin position="431"/>
        <end position="449"/>
    </location>
</feature>
<feature type="transmembrane region" description="Helical" evidence="12">
    <location>
        <begin position="376"/>
        <end position="392"/>
    </location>
</feature>
<dbReference type="UniPathway" id="UPA00196"/>
<keyword evidence="9 12" id="KW-1133">Transmembrane helix</keyword>
<dbReference type="PANTHER" id="PTHR22760">
    <property type="entry name" value="GLYCOSYLTRANSFERASE"/>
    <property type="match status" value="1"/>
</dbReference>
<keyword evidence="5 12" id="KW-0328">Glycosyltransferase</keyword>
<dbReference type="STRING" id="329884.A0A4U0XFK8"/>
<evidence type="ECO:0000256" key="12">
    <source>
        <dbReference type="RuleBase" id="RU363075"/>
    </source>
</evidence>
<evidence type="ECO:0000256" key="3">
    <source>
        <dbReference type="ARBA" id="ARBA00006065"/>
    </source>
</evidence>
<dbReference type="AlphaFoldDB" id="A0A4U0XFK8"/>
<dbReference type="EC" id="2.4.1.-" evidence="12"/>